<keyword evidence="2" id="KW-1185">Reference proteome</keyword>
<proteinExistence type="predicted"/>
<reference evidence="1" key="2">
    <citation type="submission" date="2025-09" db="UniProtKB">
        <authorList>
            <consortium name="Ensembl"/>
        </authorList>
    </citation>
    <scope>IDENTIFICATION</scope>
</reference>
<protein>
    <submittedName>
        <fullName evidence="1">Uncharacterized protein</fullName>
    </submittedName>
</protein>
<dbReference type="Ensembl" id="ENSMALT00000000140.1">
    <property type="protein sequence ID" value="ENSMALP00000000116.1"/>
    <property type="gene ID" value="ENSMALG00000000116.1"/>
</dbReference>
<sequence>MVAQFYICGDAVTSTVASRHACSGFEPLCGVCTFSMCLRGFSPSTPASSHSPFDMSVHFAAASFSPELTNHALDTKHMSFFKCICRPLALGFSPKCVRLCFFMGQLYGRSPVWMRRCRLRFPLWLKLLEQKVQRCGLSPVCVRRCRRRSADCAKDLQHQSQAYVFLFCSRWRRRLLAWPNASPQRGHPVCIHSLLDT</sequence>
<organism evidence="1 2">
    <name type="scientific">Monopterus albus</name>
    <name type="common">Swamp eel</name>
    <dbReference type="NCBI Taxonomy" id="43700"/>
    <lineage>
        <taxon>Eukaryota</taxon>
        <taxon>Metazoa</taxon>
        <taxon>Chordata</taxon>
        <taxon>Craniata</taxon>
        <taxon>Vertebrata</taxon>
        <taxon>Euteleostomi</taxon>
        <taxon>Actinopterygii</taxon>
        <taxon>Neopterygii</taxon>
        <taxon>Teleostei</taxon>
        <taxon>Neoteleostei</taxon>
        <taxon>Acanthomorphata</taxon>
        <taxon>Anabantaria</taxon>
        <taxon>Synbranchiformes</taxon>
        <taxon>Synbranchidae</taxon>
        <taxon>Monopterus</taxon>
    </lineage>
</organism>
<evidence type="ECO:0000313" key="1">
    <source>
        <dbReference type="Ensembl" id="ENSMALP00000000116.1"/>
    </source>
</evidence>
<reference evidence="1" key="1">
    <citation type="submission" date="2025-08" db="UniProtKB">
        <authorList>
            <consortium name="Ensembl"/>
        </authorList>
    </citation>
    <scope>IDENTIFICATION</scope>
</reference>
<evidence type="ECO:0000313" key="2">
    <source>
        <dbReference type="Proteomes" id="UP000261600"/>
    </source>
</evidence>
<dbReference type="STRING" id="43700.ENSMALP00000000116"/>
<accession>A0A3Q3IIU9</accession>
<dbReference type="Proteomes" id="UP000261600">
    <property type="component" value="Unplaced"/>
</dbReference>
<name>A0A3Q3IIU9_MONAL</name>
<dbReference type="AlphaFoldDB" id="A0A3Q3IIU9"/>